<dbReference type="PANTHER" id="PTHR47870">
    <property type="entry name" value="CYTOCHROME C-TYPE BIOGENESIS PROTEIN CCMH"/>
    <property type="match status" value="1"/>
</dbReference>
<accession>A0A432ZPG7</accession>
<keyword evidence="7" id="KW-1133">Transmembrane helix</keyword>
<evidence type="ECO:0000256" key="7">
    <source>
        <dbReference type="SAM" id="Phobius"/>
    </source>
</evidence>
<dbReference type="PROSITE" id="PS50005">
    <property type="entry name" value="TPR"/>
    <property type="match status" value="1"/>
</dbReference>
<feature type="domain" description="Cytochrome c-type biogenesis protein H TPR" evidence="9">
    <location>
        <begin position="111"/>
        <end position="263"/>
    </location>
</feature>
<dbReference type="GO" id="GO:0017004">
    <property type="term" value="P:cytochrome complex assembly"/>
    <property type="evidence" value="ECO:0007669"/>
    <property type="project" value="UniProtKB-KW"/>
</dbReference>
<evidence type="ECO:0000256" key="6">
    <source>
        <dbReference type="SAM" id="Coils"/>
    </source>
</evidence>
<dbReference type="SMART" id="SM00028">
    <property type="entry name" value="TPR"/>
    <property type="match status" value="2"/>
</dbReference>
<dbReference type="InterPro" id="IPR056412">
    <property type="entry name" value="Ig_CycH"/>
</dbReference>
<evidence type="ECO:0000256" key="2">
    <source>
        <dbReference type="ARBA" id="ARBA00022737"/>
    </source>
</evidence>
<dbReference type="PANTHER" id="PTHR47870:SF1">
    <property type="entry name" value="CYTOCHROME C-TYPE BIOGENESIS PROTEIN CCMH"/>
    <property type="match status" value="1"/>
</dbReference>
<dbReference type="OrthoDB" id="9776053at2"/>
<dbReference type="RefSeq" id="WP_126842295.1">
    <property type="nucleotide sequence ID" value="NZ_PIQH01000008.1"/>
</dbReference>
<feature type="domain" description="Cytochrome c-type biogenesis protein H Ig-like" evidence="8">
    <location>
        <begin position="287"/>
        <end position="393"/>
    </location>
</feature>
<gene>
    <name evidence="10" type="primary">ccmI</name>
    <name evidence="10" type="ORF">CWI84_09160</name>
</gene>
<dbReference type="Proteomes" id="UP000287996">
    <property type="component" value="Unassembled WGS sequence"/>
</dbReference>
<dbReference type="NCBIfam" id="TIGR03142">
    <property type="entry name" value="cytochro_ccmI"/>
    <property type="match status" value="1"/>
</dbReference>
<evidence type="ECO:0000256" key="3">
    <source>
        <dbReference type="ARBA" id="ARBA00022748"/>
    </source>
</evidence>
<evidence type="ECO:0000256" key="4">
    <source>
        <dbReference type="ARBA" id="ARBA00022803"/>
    </source>
</evidence>
<keyword evidence="3" id="KW-0201">Cytochrome c-type biogenesis</keyword>
<dbReference type="InterPro" id="IPR017560">
    <property type="entry name" value="Cyt_c_biogenesis_CcmI"/>
</dbReference>
<dbReference type="InterPro" id="IPR011990">
    <property type="entry name" value="TPR-like_helical_dom_sf"/>
</dbReference>
<dbReference type="GO" id="GO:0030313">
    <property type="term" value="C:cell envelope"/>
    <property type="evidence" value="ECO:0007669"/>
    <property type="project" value="UniProtKB-SubCell"/>
</dbReference>
<feature type="coiled-coil region" evidence="6">
    <location>
        <begin position="38"/>
        <end position="65"/>
    </location>
</feature>
<protein>
    <submittedName>
        <fullName evidence="10">C-type cytochrome biogenesis protein CcmI</fullName>
    </submittedName>
</protein>
<sequence length="398" mass="44447">MISFWWGIALLLLLAAVWLLLASRIRQYRSTQRSEMNRRWYDEQKQKLQAEREELGEQVYETELLALQKTYLHDQQSDEDIDWQPRSVIIPALGLVLIAALAYLAGNSWHQQQQADASLSILREKGAQVLTGKVNDGESVKAVAEGLRYKLSLTDDDAQGWWIYAGLMDALNRPNDALQAFEKSIALAPDNDNLKISFSRFLLTKGGPEQQARAAAMLAELLQQNPNNVEALSLLGYVAYQRGDWQQAITAWQRMLQQQGVDPQRVESVKTAIADAKQRQQQADRQLQVTVSLAADLANAIPEHATLFVFIKQPDGPPMPAAVVRQPVTEFPITVTLSDDNAMLADYAMSQLAQWQVEAVISQDAKITRQPGDLFAAPIITKASAKGTVDLQISERVK</sequence>
<comment type="subcellular location">
    <subcellularLocation>
        <location evidence="1">Cell envelope</location>
    </subcellularLocation>
</comment>
<keyword evidence="4 5" id="KW-0802">TPR repeat</keyword>
<evidence type="ECO:0000256" key="1">
    <source>
        <dbReference type="ARBA" id="ARBA00004196"/>
    </source>
</evidence>
<dbReference type="InterPro" id="IPR019734">
    <property type="entry name" value="TPR_rpt"/>
</dbReference>
<keyword evidence="6" id="KW-0175">Coiled coil</keyword>
<reference evidence="10 11" key="1">
    <citation type="journal article" date="2011" name="Front. Microbiol.">
        <title>Genomic signatures of strain selection and enhancement in Bacillus atrophaeus var. globigii, a historical biowarfare simulant.</title>
        <authorList>
            <person name="Gibbons H.S."/>
            <person name="Broomall S.M."/>
            <person name="McNew L.A."/>
            <person name="Daligault H."/>
            <person name="Chapman C."/>
            <person name="Bruce D."/>
            <person name="Karavis M."/>
            <person name="Krepps M."/>
            <person name="McGregor P.A."/>
            <person name="Hong C."/>
            <person name="Park K.H."/>
            <person name="Akmal A."/>
            <person name="Feldman A."/>
            <person name="Lin J.S."/>
            <person name="Chang W.E."/>
            <person name="Higgs B.W."/>
            <person name="Demirev P."/>
            <person name="Lindquist J."/>
            <person name="Liem A."/>
            <person name="Fochler E."/>
            <person name="Read T.D."/>
            <person name="Tapia R."/>
            <person name="Johnson S."/>
            <person name="Bishop-Lilly K.A."/>
            <person name="Detter C."/>
            <person name="Han C."/>
            <person name="Sozhamannan S."/>
            <person name="Rosenzweig C.N."/>
            <person name="Skowronski E.W."/>
        </authorList>
    </citation>
    <scope>NUCLEOTIDE SEQUENCE [LARGE SCALE GENOMIC DNA]</scope>
    <source>
        <strain evidence="10 11">CC-PW-9</strain>
    </source>
</reference>
<name>A0A432ZPG7_9GAMM</name>
<evidence type="ECO:0000259" key="8">
    <source>
        <dbReference type="Pfam" id="PF23892"/>
    </source>
</evidence>
<evidence type="ECO:0000259" key="9">
    <source>
        <dbReference type="Pfam" id="PF23914"/>
    </source>
</evidence>
<proteinExistence type="predicted"/>
<evidence type="ECO:0000313" key="11">
    <source>
        <dbReference type="Proteomes" id="UP000287996"/>
    </source>
</evidence>
<dbReference type="GO" id="GO:0005886">
    <property type="term" value="C:plasma membrane"/>
    <property type="evidence" value="ECO:0007669"/>
    <property type="project" value="TreeGrafter"/>
</dbReference>
<evidence type="ECO:0000313" key="10">
    <source>
        <dbReference type="EMBL" id="RUO79787.1"/>
    </source>
</evidence>
<comment type="caution">
    <text evidence="10">The sequence shown here is derived from an EMBL/GenBank/DDBJ whole genome shotgun (WGS) entry which is preliminary data.</text>
</comment>
<evidence type="ECO:0000256" key="5">
    <source>
        <dbReference type="PROSITE-ProRule" id="PRU00339"/>
    </source>
</evidence>
<dbReference type="InterPro" id="IPR056413">
    <property type="entry name" value="TPR_CcmH_CycH"/>
</dbReference>
<keyword evidence="2" id="KW-0677">Repeat</keyword>
<feature type="transmembrane region" description="Helical" evidence="7">
    <location>
        <begin position="88"/>
        <end position="106"/>
    </location>
</feature>
<keyword evidence="7" id="KW-0812">Transmembrane</keyword>
<keyword evidence="11" id="KW-1185">Reference proteome</keyword>
<dbReference type="EMBL" id="PIQH01000008">
    <property type="protein sequence ID" value="RUO79787.1"/>
    <property type="molecule type" value="Genomic_DNA"/>
</dbReference>
<dbReference type="AlphaFoldDB" id="A0A432ZPG7"/>
<keyword evidence="7" id="KW-0472">Membrane</keyword>
<dbReference type="SUPFAM" id="SSF48452">
    <property type="entry name" value="TPR-like"/>
    <property type="match status" value="1"/>
</dbReference>
<organism evidence="10 11">
    <name type="scientific">Idiomarina tyrosinivorans</name>
    <dbReference type="NCBI Taxonomy" id="1445662"/>
    <lineage>
        <taxon>Bacteria</taxon>
        <taxon>Pseudomonadati</taxon>
        <taxon>Pseudomonadota</taxon>
        <taxon>Gammaproteobacteria</taxon>
        <taxon>Alteromonadales</taxon>
        <taxon>Idiomarinaceae</taxon>
        <taxon>Idiomarina</taxon>
    </lineage>
</organism>
<dbReference type="Pfam" id="PF23914">
    <property type="entry name" value="TPR_CcmH_CycH"/>
    <property type="match status" value="1"/>
</dbReference>
<dbReference type="Pfam" id="PF23892">
    <property type="entry name" value="Ig_CycH"/>
    <property type="match status" value="1"/>
</dbReference>
<feature type="repeat" description="TPR" evidence="5">
    <location>
        <begin position="158"/>
        <end position="191"/>
    </location>
</feature>
<dbReference type="Gene3D" id="1.25.40.10">
    <property type="entry name" value="Tetratricopeptide repeat domain"/>
    <property type="match status" value="1"/>
</dbReference>
<dbReference type="InterPro" id="IPR051263">
    <property type="entry name" value="C-type_cytochrome_biogenesis"/>
</dbReference>